<feature type="region of interest" description="Disordered" evidence="1">
    <location>
        <begin position="229"/>
        <end position="250"/>
    </location>
</feature>
<accession>A0ABW7YRG3</accession>
<keyword evidence="3" id="KW-1185">Reference proteome</keyword>
<dbReference type="RefSeq" id="WP_397081110.1">
    <property type="nucleotide sequence ID" value="NZ_JBITGY010000003.1"/>
</dbReference>
<dbReference type="EMBL" id="JBITGY010000003">
    <property type="protein sequence ID" value="MFI6497883.1"/>
    <property type="molecule type" value="Genomic_DNA"/>
</dbReference>
<reference evidence="2 3" key="1">
    <citation type="submission" date="2024-10" db="EMBL/GenBank/DDBJ databases">
        <title>The Natural Products Discovery Center: Release of the First 8490 Sequenced Strains for Exploring Actinobacteria Biosynthetic Diversity.</title>
        <authorList>
            <person name="Kalkreuter E."/>
            <person name="Kautsar S.A."/>
            <person name="Yang D."/>
            <person name="Bader C.D."/>
            <person name="Teijaro C.N."/>
            <person name="Fluegel L."/>
            <person name="Davis C.M."/>
            <person name="Simpson J.R."/>
            <person name="Lauterbach L."/>
            <person name="Steele A.D."/>
            <person name="Gui C."/>
            <person name="Meng S."/>
            <person name="Li G."/>
            <person name="Viehrig K."/>
            <person name="Ye F."/>
            <person name="Su P."/>
            <person name="Kiefer A.F."/>
            <person name="Nichols A."/>
            <person name="Cepeda A.J."/>
            <person name="Yan W."/>
            <person name="Fan B."/>
            <person name="Jiang Y."/>
            <person name="Adhikari A."/>
            <person name="Zheng C.-J."/>
            <person name="Schuster L."/>
            <person name="Cowan T.M."/>
            <person name="Smanski M.J."/>
            <person name="Chevrette M.G."/>
            <person name="De Carvalho L.P.S."/>
            <person name="Shen B."/>
        </authorList>
    </citation>
    <scope>NUCLEOTIDE SEQUENCE [LARGE SCALE GENOMIC DNA]</scope>
    <source>
        <strain evidence="2 3">NPDC050545</strain>
    </source>
</reference>
<evidence type="ECO:0000313" key="3">
    <source>
        <dbReference type="Proteomes" id="UP001612741"/>
    </source>
</evidence>
<sequence length="250" mass="27888">MLSCPTHGRRLETEQAFWLAEALGEPALDRAAPEHILVMDRLTFQGLTSGTVSLPRRSVHVGVWLRLLRTLLDEVSLSTSQVRRHSAAALDQIWVTAGWPPRAGITVWRPYEKFDTVRQEALLEAAATALDLIRTGKIAARGSLGPLLTVQPYQPVYEGDRPGAVERARTAERQAMHQSWAEAQQEVEKWFDAARIDDAIARQIFGILTCFSRTREAYDRERDFMIGQGIPASFLPDPEPGRFASSGGVR</sequence>
<organism evidence="2 3">
    <name type="scientific">Nonomuraea typhae</name>
    <dbReference type="NCBI Taxonomy" id="2603600"/>
    <lineage>
        <taxon>Bacteria</taxon>
        <taxon>Bacillati</taxon>
        <taxon>Actinomycetota</taxon>
        <taxon>Actinomycetes</taxon>
        <taxon>Streptosporangiales</taxon>
        <taxon>Streptosporangiaceae</taxon>
        <taxon>Nonomuraea</taxon>
    </lineage>
</organism>
<dbReference type="Proteomes" id="UP001612741">
    <property type="component" value="Unassembled WGS sequence"/>
</dbReference>
<proteinExistence type="predicted"/>
<evidence type="ECO:0000313" key="2">
    <source>
        <dbReference type="EMBL" id="MFI6497883.1"/>
    </source>
</evidence>
<comment type="caution">
    <text evidence="2">The sequence shown here is derived from an EMBL/GenBank/DDBJ whole genome shotgun (WGS) entry which is preliminary data.</text>
</comment>
<gene>
    <name evidence="2" type="ORF">ACIBG2_10885</name>
</gene>
<protein>
    <submittedName>
        <fullName evidence="2">Uncharacterized protein</fullName>
    </submittedName>
</protein>
<name>A0ABW7YRG3_9ACTN</name>
<evidence type="ECO:0000256" key="1">
    <source>
        <dbReference type="SAM" id="MobiDB-lite"/>
    </source>
</evidence>